<dbReference type="RefSeq" id="WP_103073969.1">
    <property type="nucleotide sequence ID" value="NZ_NPZB01000001.1"/>
</dbReference>
<dbReference type="Pfam" id="PF25989">
    <property type="entry name" value="YknX_C"/>
    <property type="match status" value="1"/>
</dbReference>
<sequence>MSLSIRRLALVACLLAIVLPGCKKQDDAATKAAEPALTVSVIPVLQQQVANGLTVSGPVSPVEEMQLGVEISGQRVTALKVDVGQWVKAGQVLLTLDHRTLDAALAQADANLKQAQAGAVLAKANLVRGEGLAKDHYISASQLDQLRAAKLQADAQLATAQAARDASALQRSFAELRAPANGQISKRLVQPGQIAAGGTELMRLIRDGKLEWRAELPASQLSLVKPGDRIALRGRDGEMVEGRVRAVSPGVDASSRTGTMYADLPQPQGLHPGTYLEGRIDTGLADSPVVPSAAIVLRDGFQTVFVVDAQNKVHATRIDTGSKDGGQVQVLRGLKAGDRVVVEGTGFLADGDVVKVVAPSAAGVAKTGTTP</sequence>
<dbReference type="InterPro" id="IPR006143">
    <property type="entry name" value="RND_pump_MFP"/>
</dbReference>
<dbReference type="Proteomes" id="UP000236220">
    <property type="component" value="Unassembled WGS sequence"/>
</dbReference>
<dbReference type="Gene3D" id="2.40.50.100">
    <property type="match status" value="1"/>
</dbReference>
<dbReference type="SUPFAM" id="SSF111369">
    <property type="entry name" value="HlyD-like secretion proteins"/>
    <property type="match status" value="1"/>
</dbReference>
<protein>
    <submittedName>
        <fullName evidence="6">RND efflux transporter</fullName>
    </submittedName>
</protein>
<dbReference type="GO" id="GO:0015562">
    <property type="term" value="F:efflux transmembrane transporter activity"/>
    <property type="evidence" value="ECO:0007669"/>
    <property type="project" value="TreeGrafter"/>
</dbReference>
<dbReference type="OrthoDB" id="7265739at2"/>
<dbReference type="InterPro" id="IPR058792">
    <property type="entry name" value="Beta-barrel_RND_2"/>
</dbReference>
<reference evidence="6 7" key="1">
    <citation type="submission" date="2017-08" db="EMBL/GenBank/DDBJ databases">
        <title>Lysobacter sylvestris genome.</title>
        <authorList>
            <person name="Zhang D.-C."/>
            <person name="Albuquerque L."/>
            <person name="Franca L."/>
            <person name="Froufe H.J.C."/>
            <person name="Barroso C."/>
            <person name="Egas C."/>
            <person name="Da Costa M."/>
            <person name="Margesin R."/>
        </authorList>
    </citation>
    <scope>NUCLEOTIDE SEQUENCE [LARGE SCALE GENOMIC DNA]</scope>
    <source>
        <strain evidence="6 7">AM20-91</strain>
    </source>
</reference>
<dbReference type="Gene3D" id="2.40.420.20">
    <property type="match status" value="1"/>
</dbReference>
<dbReference type="GO" id="GO:1990281">
    <property type="term" value="C:efflux pump complex"/>
    <property type="evidence" value="ECO:0007669"/>
    <property type="project" value="TreeGrafter"/>
</dbReference>
<dbReference type="PANTHER" id="PTHR30469:SF15">
    <property type="entry name" value="HLYD FAMILY OF SECRETION PROTEINS"/>
    <property type="match status" value="1"/>
</dbReference>
<name>A0A2K1Q1B6_9GAMM</name>
<feature type="domain" description="YknX-like C-terminal permuted SH3-like" evidence="5">
    <location>
        <begin position="289"/>
        <end position="356"/>
    </location>
</feature>
<dbReference type="EMBL" id="NPZB01000001">
    <property type="protein sequence ID" value="PNS08839.1"/>
    <property type="molecule type" value="Genomic_DNA"/>
</dbReference>
<comment type="similarity">
    <text evidence="1">Belongs to the membrane fusion protein (MFP) (TC 8.A.1) family.</text>
</comment>
<dbReference type="Pfam" id="PF25917">
    <property type="entry name" value="BSH_RND"/>
    <property type="match status" value="1"/>
</dbReference>
<dbReference type="Gene3D" id="2.40.30.170">
    <property type="match status" value="1"/>
</dbReference>
<dbReference type="Gene3D" id="1.10.287.470">
    <property type="entry name" value="Helix hairpin bin"/>
    <property type="match status" value="1"/>
</dbReference>
<evidence type="ECO:0000313" key="6">
    <source>
        <dbReference type="EMBL" id="PNS08839.1"/>
    </source>
</evidence>
<dbReference type="NCBIfam" id="TIGR01730">
    <property type="entry name" value="RND_mfp"/>
    <property type="match status" value="1"/>
</dbReference>
<evidence type="ECO:0000259" key="3">
    <source>
        <dbReference type="Pfam" id="PF25917"/>
    </source>
</evidence>
<comment type="caution">
    <text evidence="6">The sequence shown here is derived from an EMBL/GenBank/DDBJ whole genome shotgun (WGS) entry which is preliminary data.</text>
</comment>
<accession>A0A2K1Q1B6</accession>
<organism evidence="6 7">
    <name type="scientific">Solilutibacter silvestris</name>
    <dbReference type="NCBI Taxonomy" id="1645665"/>
    <lineage>
        <taxon>Bacteria</taxon>
        <taxon>Pseudomonadati</taxon>
        <taxon>Pseudomonadota</taxon>
        <taxon>Gammaproteobacteria</taxon>
        <taxon>Lysobacterales</taxon>
        <taxon>Lysobacteraceae</taxon>
        <taxon>Solilutibacter</taxon>
    </lineage>
</organism>
<evidence type="ECO:0000256" key="2">
    <source>
        <dbReference type="SAM" id="SignalP"/>
    </source>
</evidence>
<keyword evidence="2" id="KW-0732">Signal</keyword>
<gene>
    <name evidence="6" type="ORF">Lysil_0468</name>
</gene>
<dbReference type="Pfam" id="PF25954">
    <property type="entry name" value="Beta-barrel_RND_2"/>
    <property type="match status" value="1"/>
</dbReference>
<evidence type="ECO:0000256" key="1">
    <source>
        <dbReference type="ARBA" id="ARBA00009477"/>
    </source>
</evidence>
<proteinExistence type="inferred from homology"/>
<keyword evidence="7" id="KW-1185">Reference proteome</keyword>
<dbReference type="InterPro" id="IPR058625">
    <property type="entry name" value="MdtA-like_BSH"/>
</dbReference>
<evidence type="ECO:0000313" key="7">
    <source>
        <dbReference type="Proteomes" id="UP000236220"/>
    </source>
</evidence>
<feature type="signal peptide" evidence="2">
    <location>
        <begin position="1"/>
        <end position="23"/>
    </location>
</feature>
<dbReference type="AlphaFoldDB" id="A0A2K1Q1B6"/>
<evidence type="ECO:0000259" key="4">
    <source>
        <dbReference type="Pfam" id="PF25954"/>
    </source>
</evidence>
<feature type="chain" id="PRO_5014360566" evidence="2">
    <location>
        <begin position="24"/>
        <end position="371"/>
    </location>
</feature>
<feature type="domain" description="CusB-like beta-barrel" evidence="4">
    <location>
        <begin position="214"/>
        <end position="280"/>
    </location>
</feature>
<dbReference type="InterPro" id="IPR058637">
    <property type="entry name" value="YknX-like_C"/>
</dbReference>
<feature type="domain" description="Multidrug resistance protein MdtA-like barrel-sandwich hybrid" evidence="3">
    <location>
        <begin position="69"/>
        <end position="200"/>
    </location>
</feature>
<evidence type="ECO:0000259" key="5">
    <source>
        <dbReference type="Pfam" id="PF25989"/>
    </source>
</evidence>
<dbReference type="PANTHER" id="PTHR30469">
    <property type="entry name" value="MULTIDRUG RESISTANCE PROTEIN MDTA"/>
    <property type="match status" value="1"/>
</dbReference>